<gene>
    <name evidence="1" type="ORF">SAMN04487906_0486</name>
</gene>
<dbReference type="RefSeq" id="WP_074976635.1">
    <property type="nucleotide sequence ID" value="NZ_FPAG01000001.1"/>
</dbReference>
<dbReference type="AlphaFoldDB" id="A0A1I6PUP3"/>
<reference evidence="1 2" key="1">
    <citation type="submission" date="2016-10" db="EMBL/GenBank/DDBJ databases">
        <authorList>
            <person name="de Groot N.N."/>
        </authorList>
    </citation>
    <scope>NUCLEOTIDE SEQUENCE [LARGE SCALE GENOMIC DNA]</scope>
    <source>
        <strain evidence="1 2">CGMCC 1.6114</strain>
    </source>
</reference>
<dbReference type="Proteomes" id="UP000183209">
    <property type="component" value="Unassembled WGS sequence"/>
</dbReference>
<accession>A0A1I6PUP3</accession>
<evidence type="ECO:0000313" key="2">
    <source>
        <dbReference type="Proteomes" id="UP000183209"/>
    </source>
</evidence>
<dbReference type="OrthoDB" id="974730at2"/>
<organism evidence="1 2">
    <name type="scientific">Zhouia amylolytica</name>
    <dbReference type="NCBI Taxonomy" id="376730"/>
    <lineage>
        <taxon>Bacteria</taxon>
        <taxon>Pseudomonadati</taxon>
        <taxon>Bacteroidota</taxon>
        <taxon>Flavobacteriia</taxon>
        <taxon>Flavobacteriales</taxon>
        <taxon>Flavobacteriaceae</taxon>
        <taxon>Zhouia</taxon>
    </lineage>
</organism>
<dbReference type="EMBL" id="FPAG01000001">
    <property type="protein sequence ID" value="SFS43933.1"/>
    <property type="molecule type" value="Genomic_DNA"/>
</dbReference>
<sequence>MIKLSGKYILKFLQNHYEFVQDAFNYSKPDFIIDIDILEKLIEEYNISNEPKISLSKLIDVKFCRQLPTKDFKINRSYVDFLQFLFDDFTLDLPQTLKERYKTIFELFSALKTETKTSKTTILIQNIINVIDVFLNDIHRQTQRLLSDTESLKVNADEYSDLSKRLEKAVFWIDEYIEPLNKILEKGHPESFYSALVEIQKYTSEKQYIANSFKLKREYKKLYGAVVYARAELDQNLQKLTRELRPLLDRVKSDSIILSGFYHFVENIDYPENYAVPIPSPIKKTKGSAIFKEFHSEAEFFVDQFNYKTSDVYYEEQIEELEWLPDSTYFKEQLLNENKVDDFYLWCFNTLKKHTDEITLSKFFSLTNLLLEDDLVAEYKTDERKIIDLKDASIKIPKVKVYERIPK</sequence>
<evidence type="ECO:0000313" key="1">
    <source>
        <dbReference type="EMBL" id="SFS43933.1"/>
    </source>
</evidence>
<proteinExistence type="predicted"/>
<name>A0A1I6PUP3_9FLAO</name>
<protein>
    <submittedName>
        <fullName evidence="1">Uncharacterized protein</fullName>
    </submittedName>
</protein>